<dbReference type="Proteomes" id="UP000217790">
    <property type="component" value="Unassembled WGS sequence"/>
</dbReference>
<protein>
    <submittedName>
        <fullName evidence="1">Uncharacterized protein</fullName>
    </submittedName>
</protein>
<reference evidence="2" key="1">
    <citation type="journal article" date="2017" name="Nat. Ecol. Evol.">
        <title>Genome expansion and lineage-specific genetic innovations in the forest pathogenic fungi Armillaria.</title>
        <authorList>
            <person name="Sipos G."/>
            <person name="Prasanna A.N."/>
            <person name="Walter M.C."/>
            <person name="O'Connor E."/>
            <person name="Balint B."/>
            <person name="Krizsan K."/>
            <person name="Kiss B."/>
            <person name="Hess J."/>
            <person name="Varga T."/>
            <person name="Slot J."/>
            <person name="Riley R."/>
            <person name="Boka B."/>
            <person name="Rigling D."/>
            <person name="Barry K."/>
            <person name="Lee J."/>
            <person name="Mihaltcheva S."/>
            <person name="LaButti K."/>
            <person name="Lipzen A."/>
            <person name="Waldron R."/>
            <person name="Moloney N.M."/>
            <person name="Sperisen C."/>
            <person name="Kredics L."/>
            <person name="Vagvoelgyi C."/>
            <person name="Patrignani A."/>
            <person name="Fitzpatrick D."/>
            <person name="Nagy I."/>
            <person name="Doyle S."/>
            <person name="Anderson J.B."/>
            <person name="Grigoriev I.V."/>
            <person name="Gueldener U."/>
            <person name="Muensterkoetter M."/>
            <person name="Nagy L.G."/>
        </authorList>
    </citation>
    <scope>NUCLEOTIDE SEQUENCE [LARGE SCALE GENOMIC DNA]</scope>
    <source>
        <strain evidence="2">Ar21-2</strain>
    </source>
</reference>
<accession>A0A2H3CQI4</accession>
<name>A0A2H3CQI4_ARMGA</name>
<organism evidence="1 2">
    <name type="scientific">Armillaria gallica</name>
    <name type="common">Bulbous honey fungus</name>
    <name type="synonym">Armillaria bulbosa</name>
    <dbReference type="NCBI Taxonomy" id="47427"/>
    <lineage>
        <taxon>Eukaryota</taxon>
        <taxon>Fungi</taxon>
        <taxon>Dikarya</taxon>
        <taxon>Basidiomycota</taxon>
        <taxon>Agaricomycotina</taxon>
        <taxon>Agaricomycetes</taxon>
        <taxon>Agaricomycetidae</taxon>
        <taxon>Agaricales</taxon>
        <taxon>Marasmiineae</taxon>
        <taxon>Physalacriaceae</taxon>
        <taxon>Armillaria</taxon>
    </lineage>
</organism>
<keyword evidence="2" id="KW-1185">Reference proteome</keyword>
<dbReference type="EMBL" id="KZ293691">
    <property type="protein sequence ID" value="PBK85329.1"/>
    <property type="molecule type" value="Genomic_DNA"/>
</dbReference>
<sequence>MRLDKFRQAAADQREAVGKFMDKAVLVSQSDVNRRTGFCSKIFDCRYIVYHLQCIYPWTRARYVINFASLHDNGNPCAHQTIAYRLTTRRHKRLPLLKTRGSPSTSRRNTGSHPCHYNIVLHGENLSFFSYRDIHLNILEEPRCLASPGITRAHRFHPRFLNRRLSIPPGLSCLSNPSSPFPSITLRQLPALSQVSQHVPGVSSRTSLNRNFGPSQWLGL</sequence>
<evidence type="ECO:0000313" key="2">
    <source>
        <dbReference type="Proteomes" id="UP000217790"/>
    </source>
</evidence>
<evidence type="ECO:0000313" key="1">
    <source>
        <dbReference type="EMBL" id="PBK85329.1"/>
    </source>
</evidence>
<dbReference type="OrthoDB" id="10605164at2759"/>
<proteinExistence type="predicted"/>
<dbReference type="InParanoid" id="A0A2H3CQI4"/>
<gene>
    <name evidence="1" type="ORF">ARMGADRAFT_562332</name>
</gene>
<dbReference type="AlphaFoldDB" id="A0A2H3CQI4"/>